<dbReference type="OMA" id="PSEFKYP"/>
<dbReference type="HOGENOM" id="CLU_024804_0_0_1"/>
<comment type="caution">
    <text evidence="2">The sequence shown here is derived from an EMBL/GenBank/DDBJ whole genome shotgun (WGS) entry which is preliminary data.</text>
</comment>
<sequence length="658" mass="73295">MSAPFDSVPGKGELLSYLHIDDVPAEDDSNNLVEAPQLAASSSEDSFGSSAANSLWSQGLPPSSLITSVSSACEIYEATRYYAGVGHKGEGPMLIYRDSPDKFEEPSGPEAYTRLMRIVPVPVDHEFGQNGKWDRIRDHVVTLLDNRGFSTTSVDFVRFTWLDKNVDGEVEEDNDDDDDDEDDDEDDSQDEAEEEPAISYDDIARIQPVECGKRHYTNPTIWIGVTPNSLTGADARRSCGEIRAYLNSLNVENVDIAFRESTYQHLRGHGPALFPSAEEFDALKDVVDNVSVLLSLPIVGYNQGINDTQGTMGPYFRVGNTLYAVTARHNLFSLYGNNSTYKYHGSGQKKKVLLMGPRAFNDYLASIQVMIDNHVDTVEPLQKQITALRNKIESGIDVAVSQAKLPEWENELRKTCERIEKMKAFFVTVKTKWSKPKDRVIGFVRWAPAIGIGIAPHRYTRDLCVIELYKDKFRNFEGNILSLGPEMPPDKLKELFYGRDDVPSEFKYPLHGRFPLRGMLTAEQLNNPNSLNDQGDRIRRVVKRGSTTNTTVGTLSGFNSFVRRYYPSGNQESIEVTILSHEADTGSFSRGGDSGALIASAKGEFVALLTGGATHGTDSADITYGTLFDWVREIVQEEFPGANFYFDNLQEFLADVRA</sequence>
<feature type="region of interest" description="Disordered" evidence="1">
    <location>
        <begin position="167"/>
        <end position="199"/>
    </location>
</feature>
<feature type="compositionally biased region" description="Acidic residues" evidence="1">
    <location>
        <begin position="168"/>
        <end position="196"/>
    </location>
</feature>
<gene>
    <name evidence="2" type="ORF">BN946_scf184910.g30</name>
</gene>
<dbReference type="AlphaFoldDB" id="A0A060SAZ7"/>
<keyword evidence="3" id="KW-1185">Reference proteome</keyword>
<reference evidence="2" key="1">
    <citation type="submission" date="2014-01" db="EMBL/GenBank/DDBJ databases">
        <title>The genome of the white-rot fungus Pycnoporus cinnabarinus: a basidiomycete model with a versatile arsenal for lignocellulosic biomass breakdown.</title>
        <authorList>
            <person name="Levasseur A."/>
            <person name="Lomascolo A."/>
            <person name="Ruiz-Duenas F.J."/>
            <person name="Uzan E."/>
            <person name="Piumi F."/>
            <person name="Kues U."/>
            <person name="Ram A.F.J."/>
            <person name="Murat C."/>
            <person name="Haon M."/>
            <person name="Benoit I."/>
            <person name="Arfi Y."/>
            <person name="Chevret D."/>
            <person name="Drula E."/>
            <person name="Kwon M.J."/>
            <person name="Gouret P."/>
            <person name="Lesage-Meessen L."/>
            <person name="Lombard V."/>
            <person name="Mariette J."/>
            <person name="Noirot C."/>
            <person name="Park J."/>
            <person name="Patyshakuliyeva A."/>
            <person name="Wieneger R.A.B."/>
            <person name="Wosten H.A.B."/>
            <person name="Martin F."/>
            <person name="Coutinho P.M."/>
            <person name="de Vries R."/>
            <person name="Martinez A.T."/>
            <person name="Klopp C."/>
            <person name="Pontarotti P."/>
            <person name="Henrissat B."/>
            <person name="Record E."/>
        </authorList>
    </citation>
    <scope>NUCLEOTIDE SEQUENCE [LARGE SCALE GENOMIC DNA]</scope>
    <source>
        <strain evidence="2">BRFM137</strain>
    </source>
</reference>
<evidence type="ECO:0000313" key="2">
    <source>
        <dbReference type="EMBL" id="CDO71530.1"/>
    </source>
</evidence>
<feature type="region of interest" description="Disordered" evidence="1">
    <location>
        <begin position="26"/>
        <end position="45"/>
    </location>
</feature>
<organism evidence="2 3">
    <name type="scientific">Pycnoporus cinnabarinus</name>
    <name type="common">Cinnabar-red polypore</name>
    <name type="synonym">Trametes cinnabarina</name>
    <dbReference type="NCBI Taxonomy" id="5643"/>
    <lineage>
        <taxon>Eukaryota</taxon>
        <taxon>Fungi</taxon>
        <taxon>Dikarya</taxon>
        <taxon>Basidiomycota</taxon>
        <taxon>Agaricomycotina</taxon>
        <taxon>Agaricomycetes</taxon>
        <taxon>Polyporales</taxon>
        <taxon>Polyporaceae</taxon>
        <taxon>Trametes</taxon>
    </lineage>
</organism>
<proteinExistence type="predicted"/>
<evidence type="ECO:0000256" key="1">
    <source>
        <dbReference type="SAM" id="MobiDB-lite"/>
    </source>
</evidence>
<dbReference type="EMBL" id="CCBP010000102">
    <property type="protein sequence ID" value="CDO71530.1"/>
    <property type="molecule type" value="Genomic_DNA"/>
</dbReference>
<accession>A0A060SAZ7</accession>
<dbReference type="OrthoDB" id="5424209at2759"/>
<dbReference type="Proteomes" id="UP000029665">
    <property type="component" value="Unassembled WGS sequence"/>
</dbReference>
<name>A0A060SAZ7_PYCCI</name>
<protein>
    <submittedName>
        <fullName evidence="2">Uncharacterized protein</fullName>
    </submittedName>
</protein>
<evidence type="ECO:0000313" key="3">
    <source>
        <dbReference type="Proteomes" id="UP000029665"/>
    </source>
</evidence>